<dbReference type="InterPro" id="IPR041117">
    <property type="entry name" value="SoxA_A3"/>
</dbReference>
<organism evidence="4 5">
    <name type="scientific">Tianweitania populi</name>
    <dbReference type="NCBI Taxonomy" id="1607949"/>
    <lineage>
        <taxon>Bacteria</taxon>
        <taxon>Pseudomonadati</taxon>
        <taxon>Pseudomonadota</taxon>
        <taxon>Alphaproteobacteria</taxon>
        <taxon>Hyphomicrobiales</taxon>
        <taxon>Phyllobacteriaceae</taxon>
        <taxon>Tianweitania</taxon>
    </lineage>
</organism>
<dbReference type="GO" id="GO:0016491">
    <property type="term" value="F:oxidoreductase activity"/>
    <property type="evidence" value="ECO:0007669"/>
    <property type="project" value="UniProtKB-KW"/>
</dbReference>
<dbReference type="RefSeq" id="WP_189503100.1">
    <property type="nucleotide sequence ID" value="NZ_BMZQ01000001.1"/>
</dbReference>
<dbReference type="EMBL" id="BMZQ01000001">
    <property type="protein sequence ID" value="GHD13075.1"/>
    <property type="molecule type" value="Genomic_DNA"/>
</dbReference>
<dbReference type="Gene3D" id="3.50.50.60">
    <property type="entry name" value="FAD/NAD(P)-binding domain"/>
    <property type="match status" value="3"/>
</dbReference>
<dbReference type="Pfam" id="PF17806">
    <property type="entry name" value="SO_alpha_A3"/>
    <property type="match status" value="1"/>
</dbReference>
<evidence type="ECO:0000256" key="1">
    <source>
        <dbReference type="ARBA" id="ARBA00023002"/>
    </source>
</evidence>
<dbReference type="SUPFAM" id="SSF51905">
    <property type="entry name" value="FAD/NAD(P)-binding domain"/>
    <property type="match status" value="1"/>
</dbReference>
<dbReference type="InterPro" id="IPR051691">
    <property type="entry name" value="Metab_Enz_Cyan_OpOx_G3PDH"/>
</dbReference>
<name>A0A8J3DWM0_9HYPH</name>
<keyword evidence="1" id="KW-0560">Oxidoreductase</keyword>
<feature type="domain" description="SoxA A3" evidence="3">
    <location>
        <begin position="415"/>
        <end position="483"/>
    </location>
</feature>
<dbReference type="PANTHER" id="PTHR42949:SF3">
    <property type="entry name" value="ANAEROBIC GLYCEROL-3-PHOSPHATE DEHYDROGENASE SUBUNIT B"/>
    <property type="match status" value="1"/>
</dbReference>
<feature type="domain" description="FAD/NAD(P)-binding" evidence="2">
    <location>
        <begin position="20"/>
        <end position="319"/>
    </location>
</feature>
<gene>
    <name evidence="4" type="primary">ooxA</name>
    <name evidence="4" type="ORF">GCM10016234_18180</name>
</gene>
<dbReference type="InterPro" id="IPR036188">
    <property type="entry name" value="FAD/NAD-bd_sf"/>
</dbReference>
<comment type="caution">
    <text evidence="4">The sequence shown here is derived from an EMBL/GenBank/DDBJ whole genome shotgun (WGS) entry which is preliminary data.</text>
</comment>
<dbReference type="PRINTS" id="PR00411">
    <property type="entry name" value="PNDRDTASEI"/>
</dbReference>
<dbReference type="CDD" id="cd19946">
    <property type="entry name" value="GlpA-like_Fer2_BFD-like"/>
    <property type="match status" value="1"/>
</dbReference>
<reference evidence="4" key="1">
    <citation type="journal article" date="2014" name="Int. J. Syst. Evol. Microbiol.">
        <title>Complete genome sequence of Corynebacterium casei LMG S-19264T (=DSM 44701T), isolated from a smear-ripened cheese.</title>
        <authorList>
            <consortium name="US DOE Joint Genome Institute (JGI-PGF)"/>
            <person name="Walter F."/>
            <person name="Albersmeier A."/>
            <person name="Kalinowski J."/>
            <person name="Ruckert C."/>
        </authorList>
    </citation>
    <scope>NUCLEOTIDE SEQUENCE</scope>
    <source>
        <strain evidence="4">KCTC 42249</strain>
    </source>
</reference>
<dbReference type="Gene3D" id="1.10.10.1100">
    <property type="entry name" value="BFD-like [2Fe-2S]-binding domain"/>
    <property type="match status" value="1"/>
</dbReference>
<evidence type="ECO:0000313" key="4">
    <source>
        <dbReference type="EMBL" id="GHD13075.1"/>
    </source>
</evidence>
<reference evidence="4" key="2">
    <citation type="submission" date="2020-09" db="EMBL/GenBank/DDBJ databases">
        <authorList>
            <person name="Sun Q."/>
            <person name="Kim S."/>
        </authorList>
    </citation>
    <scope>NUCLEOTIDE SEQUENCE</scope>
    <source>
        <strain evidence="4">KCTC 42249</strain>
    </source>
</reference>
<keyword evidence="5" id="KW-1185">Reference proteome</keyword>
<accession>A0A8J3DWM0</accession>
<dbReference type="Pfam" id="PF07992">
    <property type="entry name" value="Pyr_redox_2"/>
    <property type="match status" value="1"/>
</dbReference>
<proteinExistence type="predicted"/>
<evidence type="ECO:0000259" key="3">
    <source>
        <dbReference type="Pfam" id="PF17806"/>
    </source>
</evidence>
<dbReference type="PRINTS" id="PR00368">
    <property type="entry name" value="FADPNR"/>
</dbReference>
<dbReference type="Proteomes" id="UP000630142">
    <property type="component" value="Unassembled WGS sequence"/>
</dbReference>
<dbReference type="AlphaFoldDB" id="A0A8J3DWM0"/>
<evidence type="ECO:0000313" key="5">
    <source>
        <dbReference type="Proteomes" id="UP000630142"/>
    </source>
</evidence>
<dbReference type="InterPro" id="IPR041854">
    <property type="entry name" value="BFD-like_2Fe2S-bd_dom_sf"/>
</dbReference>
<dbReference type="PANTHER" id="PTHR42949">
    <property type="entry name" value="ANAEROBIC GLYCEROL-3-PHOSPHATE DEHYDROGENASE SUBUNIT B"/>
    <property type="match status" value="1"/>
</dbReference>
<protein>
    <submittedName>
        <fullName evidence="4">(2Fe-2S)-binding protein</fullName>
    </submittedName>
</protein>
<sequence length="530" mass="56455">MTFDPRSVAGKTLDIASRTEVLVVGAGPAGLAAAKQAIDGGATVMLVDENPVAFETMGESVPQLWGGLMGGQIRNRNAMTERMLEARPELADLFETGVDIRLGTACWGLFVNHANLNWMPGSIAGLADADGGSQLIGFDQAIVATGRRDMGLAFHGWDQPGVGGISAAATLATLYAALEGKAAVVLGTTPETLLSVIDLVKAGVTIKAIVEQGDHPFADATLVARIEALGIPILTGETVRGAGFDTNGIHGIRLRDTEIACDSILLGLGAVPVIDLLQAAGVRTIFDGSRGGFVPVLGDSGSTTLANVRAAGDCAGIWGTKSADERVSRREGRIAADAALGALGKDVGSDQEPTMATIPDAALDIGYYRKQWVRTVLETLRDDVPVCQCEDVWAREILEVHPPRYLNAAAWVEPKSLTQLLGEGPPNPDQVKRLTRAGMGHCQGRRCREQVQAMLALQENLELGAVSLAVYRSPVRPLSLQDLSPAHEDPAMAEQWDSWFGMPRQWTPYWEIEKRYTVASLARETDHVTE</sequence>
<dbReference type="InterPro" id="IPR023753">
    <property type="entry name" value="FAD/NAD-binding_dom"/>
</dbReference>
<evidence type="ECO:0000259" key="2">
    <source>
        <dbReference type="Pfam" id="PF07992"/>
    </source>
</evidence>